<dbReference type="STRING" id="743788.S8E7U4"/>
<sequence>MSFFGFDNPVDLENEKHKFLEGNRQGSNENIAVYTWGAQGYDGLGDRLQEGGDELNDVTFGEIEEVGRDFDFSHSILPSDAHSQSTASRVHQVKAPIPEQPPSQLAQSSAPSRPTHSLESVWDDRSPFSVLGRMNGANRTAEQRQASHTPSQSQSFKFSPFGATTHDALALDQASNGTDGGLMKGAFTLEEVEAEMRAKAALQQQLQQLQQQRIAQPSSLTHTQLRGQIPRQGTPQHAASPPPRMHPHSQSPRFHQQQQHHQIQLMHMQQQQQERQLLELTRQRERQTLLQEQQLLQQQQQRQQQLQLMEQLRLEEIERARQIRLQQMQSANNLNSPLLHQRHSPALSERYPRSVGRQSPAIVGAGGLGGAPLDVPFQQSMQYLPQDIQLQQRLLAEMAQVEFLNSMQGGPQSEREVREEREMQELLRAEAMRKIMEAERSDVKRRRKQAKIQHMSRYNDLMTQSDKDFITRIQVSQLVSQDPYTEDFYAQIYGALVQSRMGVPPQDDRILKFGSGVGVGLGPGQKGPGRRQSAMQRMEAQVERIVNNARLREKEKISLNSLQGALGRTSGRSYKAAPRQLLQVEGSSPSSSPAPGHAHISKADAESSQGTSAAHEAAHIGHQALGGAANSEGVVAKDPLTHREALMILERLYDLLIEIDHVQEAQPNPEEEPEAWQAWDARIATLTEQLSVGLRIHVFLETSVPHPLISLLMPIKGKRLLPRVARYLPSDTILQMLTLIIACFYQLDVVVKSPILDTLEETKERAEVERHSQVFLSGLVQSVLPAIGKLDLSLLTGLLGMLFKYNDVAAAARTRPGIALLTMFLSRVQNIKEALGSMPLANAELSELPTPEDEQQWQAVFDELFNTLAPSLLLMFPSIRVSKNSGGIPYGKVPGTDSMDQPVWQFLAAMAVHSSMEQQQFLVTALRELVLENVSSVRRGFVDDDEEREKRMGNVDIFMRALGLDSSQIAV</sequence>
<dbReference type="PANTHER" id="PTHR21551">
    <property type="entry name" value="TOPOISOMERASE II-ASSOCIATED PROTEIN PAT1"/>
    <property type="match status" value="1"/>
</dbReference>
<dbReference type="PANTHER" id="PTHR21551:SF0">
    <property type="entry name" value="PROTEIN ASSOCIATED WITH TOPO II RELATED-1, ISOFORM A"/>
    <property type="match status" value="1"/>
</dbReference>
<dbReference type="EMBL" id="KE504147">
    <property type="protein sequence ID" value="EPT00688.1"/>
    <property type="molecule type" value="Genomic_DNA"/>
</dbReference>
<gene>
    <name evidence="9" type="ORF">FOMPIDRAFT_1162721</name>
</gene>
<dbReference type="OrthoDB" id="74835at2759"/>
<feature type="region of interest" description="Disordered" evidence="7">
    <location>
        <begin position="98"/>
        <end position="160"/>
    </location>
</feature>
<feature type="region of interest" description="Disordered" evidence="7">
    <location>
        <begin position="583"/>
        <end position="616"/>
    </location>
</feature>
<evidence type="ECO:0000256" key="3">
    <source>
        <dbReference type="ARBA" id="ARBA00009138"/>
    </source>
</evidence>
<feature type="compositionally biased region" description="Low complexity" evidence="7">
    <location>
        <begin position="150"/>
        <end position="160"/>
    </location>
</feature>
<feature type="compositionally biased region" description="Low complexity" evidence="7">
    <location>
        <begin position="256"/>
        <end position="270"/>
    </location>
</feature>
<feature type="compositionally biased region" description="Low complexity" evidence="7">
    <location>
        <begin position="586"/>
        <end position="598"/>
    </location>
</feature>
<feature type="region of interest" description="Disordered" evidence="7">
    <location>
        <begin position="74"/>
        <end position="93"/>
    </location>
</feature>
<evidence type="ECO:0000256" key="1">
    <source>
        <dbReference type="ARBA" id="ARBA00004123"/>
    </source>
</evidence>
<evidence type="ECO:0000256" key="4">
    <source>
        <dbReference type="ARBA" id="ARBA00022490"/>
    </source>
</evidence>
<dbReference type="InParanoid" id="S8E7U4"/>
<evidence type="ECO:0000256" key="6">
    <source>
        <dbReference type="ARBA" id="ARBA00023242"/>
    </source>
</evidence>
<protein>
    <recommendedName>
        <fullName evidence="8">mRNA decay factor PAT1 domain-containing protein</fullName>
    </recommendedName>
</protein>
<dbReference type="Proteomes" id="UP000015241">
    <property type="component" value="Unassembled WGS sequence"/>
</dbReference>
<feature type="compositionally biased region" description="Polar residues" evidence="7">
    <location>
        <begin position="137"/>
        <end position="149"/>
    </location>
</feature>
<proteinExistence type="inferred from homology"/>
<feature type="compositionally biased region" description="Low complexity" evidence="7">
    <location>
        <begin position="102"/>
        <end position="112"/>
    </location>
</feature>
<feature type="region of interest" description="Disordered" evidence="7">
    <location>
        <begin position="213"/>
        <end position="270"/>
    </location>
</feature>
<evidence type="ECO:0000313" key="10">
    <source>
        <dbReference type="Proteomes" id="UP000015241"/>
    </source>
</evidence>
<feature type="compositionally biased region" description="Polar residues" evidence="7">
    <location>
        <begin position="213"/>
        <end position="237"/>
    </location>
</feature>
<dbReference type="FunCoup" id="S8E7U4">
    <property type="interactions" value="145"/>
</dbReference>
<keyword evidence="10" id="KW-1185">Reference proteome</keyword>
<keyword evidence="4" id="KW-0963">Cytoplasm</keyword>
<dbReference type="HOGENOM" id="CLU_012622_0_0_1"/>
<keyword evidence="5" id="KW-0694">RNA-binding</keyword>
<reference evidence="9 10" key="1">
    <citation type="journal article" date="2012" name="Science">
        <title>The Paleozoic origin of enzymatic lignin decomposition reconstructed from 31 fungal genomes.</title>
        <authorList>
            <person name="Floudas D."/>
            <person name="Binder M."/>
            <person name="Riley R."/>
            <person name="Barry K."/>
            <person name="Blanchette R.A."/>
            <person name="Henrissat B."/>
            <person name="Martinez A.T."/>
            <person name="Otillar R."/>
            <person name="Spatafora J.W."/>
            <person name="Yadav J.S."/>
            <person name="Aerts A."/>
            <person name="Benoit I."/>
            <person name="Boyd A."/>
            <person name="Carlson A."/>
            <person name="Copeland A."/>
            <person name="Coutinho P.M."/>
            <person name="de Vries R.P."/>
            <person name="Ferreira P."/>
            <person name="Findley K."/>
            <person name="Foster B."/>
            <person name="Gaskell J."/>
            <person name="Glotzer D."/>
            <person name="Gorecki P."/>
            <person name="Heitman J."/>
            <person name="Hesse C."/>
            <person name="Hori C."/>
            <person name="Igarashi K."/>
            <person name="Jurgens J.A."/>
            <person name="Kallen N."/>
            <person name="Kersten P."/>
            <person name="Kohler A."/>
            <person name="Kuees U."/>
            <person name="Kumar T.K.A."/>
            <person name="Kuo A."/>
            <person name="LaButti K."/>
            <person name="Larrondo L.F."/>
            <person name="Lindquist E."/>
            <person name="Ling A."/>
            <person name="Lombard V."/>
            <person name="Lucas S."/>
            <person name="Lundell T."/>
            <person name="Martin R."/>
            <person name="McLaughlin D.J."/>
            <person name="Morgenstern I."/>
            <person name="Morin E."/>
            <person name="Murat C."/>
            <person name="Nagy L.G."/>
            <person name="Nolan M."/>
            <person name="Ohm R.A."/>
            <person name="Patyshakuliyeva A."/>
            <person name="Rokas A."/>
            <person name="Ruiz-Duenas F.J."/>
            <person name="Sabat G."/>
            <person name="Salamov A."/>
            <person name="Samejima M."/>
            <person name="Schmutz J."/>
            <person name="Slot J.C."/>
            <person name="St John F."/>
            <person name="Stenlid J."/>
            <person name="Sun H."/>
            <person name="Sun S."/>
            <person name="Syed K."/>
            <person name="Tsang A."/>
            <person name="Wiebenga A."/>
            <person name="Young D."/>
            <person name="Pisabarro A."/>
            <person name="Eastwood D.C."/>
            <person name="Martin F."/>
            <person name="Cullen D."/>
            <person name="Grigoriev I.V."/>
            <person name="Hibbett D.S."/>
        </authorList>
    </citation>
    <scope>NUCLEOTIDE SEQUENCE</scope>
    <source>
        <strain evidence="10">FP-58527</strain>
    </source>
</reference>
<dbReference type="GO" id="GO:0003723">
    <property type="term" value="F:RNA binding"/>
    <property type="evidence" value="ECO:0007669"/>
    <property type="project" value="UniProtKB-KW"/>
</dbReference>
<keyword evidence="6" id="KW-0539">Nucleus</keyword>
<name>S8E7U4_FOMSC</name>
<dbReference type="GO" id="GO:0000932">
    <property type="term" value="C:P-body"/>
    <property type="evidence" value="ECO:0007669"/>
    <property type="project" value="UniProtKB-SubCell"/>
</dbReference>
<dbReference type="Pfam" id="PF09770">
    <property type="entry name" value="PAT1"/>
    <property type="match status" value="1"/>
</dbReference>
<dbReference type="eggNOG" id="KOG4592">
    <property type="taxonomic scope" value="Eukaryota"/>
</dbReference>
<dbReference type="GO" id="GO:0005634">
    <property type="term" value="C:nucleus"/>
    <property type="evidence" value="ECO:0007669"/>
    <property type="project" value="UniProtKB-SubCell"/>
</dbReference>
<dbReference type="InterPro" id="IPR039900">
    <property type="entry name" value="Pat1-like"/>
</dbReference>
<dbReference type="AlphaFoldDB" id="S8E7U4"/>
<comment type="subcellular location">
    <subcellularLocation>
        <location evidence="2">Cytoplasm</location>
        <location evidence="2">P-body</location>
    </subcellularLocation>
    <subcellularLocation>
        <location evidence="1">Nucleus</location>
    </subcellularLocation>
</comment>
<evidence type="ECO:0000256" key="2">
    <source>
        <dbReference type="ARBA" id="ARBA00004201"/>
    </source>
</evidence>
<dbReference type="GO" id="GO:0033962">
    <property type="term" value="P:P-body assembly"/>
    <property type="evidence" value="ECO:0007669"/>
    <property type="project" value="TreeGrafter"/>
</dbReference>
<comment type="similarity">
    <text evidence="3">Belongs to the PAT1 family.</text>
</comment>
<evidence type="ECO:0000259" key="8">
    <source>
        <dbReference type="Pfam" id="PF09770"/>
    </source>
</evidence>
<accession>S8E7U4</accession>
<evidence type="ECO:0000313" key="9">
    <source>
        <dbReference type="EMBL" id="EPT00688.1"/>
    </source>
</evidence>
<evidence type="ECO:0000256" key="7">
    <source>
        <dbReference type="SAM" id="MobiDB-lite"/>
    </source>
</evidence>
<organism evidence="9 10">
    <name type="scientific">Fomitopsis schrenkii</name>
    <name type="common">Brown rot fungus</name>
    <dbReference type="NCBI Taxonomy" id="2126942"/>
    <lineage>
        <taxon>Eukaryota</taxon>
        <taxon>Fungi</taxon>
        <taxon>Dikarya</taxon>
        <taxon>Basidiomycota</taxon>
        <taxon>Agaricomycotina</taxon>
        <taxon>Agaricomycetes</taxon>
        <taxon>Polyporales</taxon>
        <taxon>Fomitopsis</taxon>
    </lineage>
</organism>
<dbReference type="InterPro" id="IPR019167">
    <property type="entry name" value="PAT1_dom"/>
</dbReference>
<evidence type="ECO:0000256" key="5">
    <source>
        <dbReference type="ARBA" id="ARBA00022884"/>
    </source>
</evidence>
<dbReference type="GO" id="GO:0000290">
    <property type="term" value="P:deadenylation-dependent decapping of nuclear-transcribed mRNA"/>
    <property type="evidence" value="ECO:0007669"/>
    <property type="project" value="InterPro"/>
</dbReference>
<feature type="domain" description="mRNA decay factor PAT1" evidence="8">
    <location>
        <begin position="1"/>
        <end position="965"/>
    </location>
</feature>